<evidence type="ECO:0000313" key="2">
    <source>
        <dbReference type="Proteomes" id="UP000823388"/>
    </source>
</evidence>
<organism evidence="1 2">
    <name type="scientific">Panicum virgatum</name>
    <name type="common">Blackwell switchgrass</name>
    <dbReference type="NCBI Taxonomy" id="38727"/>
    <lineage>
        <taxon>Eukaryota</taxon>
        <taxon>Viridiplantae</taxon>
        <taxon>Streptophyta</taxon>
        <taxon>Embryophyta</taxon>
        <taxon>Tracheophyta</taxon>
        <taxon>Spermatophyta</taxon>
        <taxon>Magnoliopsida</taxon>
        <taxon>Liliopsida</taxon>
        <taxon>Poales</taxon>
        <taxon>Poaceae</taxon>
        <taxon>PACMAD clade</taxon>
        <taxon>Panicoideae</taxon>
        <taxon>Panicodae</taxon>
        <taxon>Paniceae</taxon>
        <taxon>Panicinae</taxon>
        <taxon>Panicum</taxon>
        <taxon>Panicum sect. Hiantes</taxon>
    </lineage>
</organism>
<sequence>MMWKNTLFIHITESSSLAYTHYRPKDKCPFLPYLPTLCICLVQSLLNPTPVPSVWFRASSIPLPFQTLGLLFPLFAPLAYHSPVVAAHEMVFVTCEKEGAITRNNYLCFLSSFSDVFPMICPPKNSIFFCLEASYL</sequence>
<dbReference type="EMBL" id="CM029054">
    <property type="protein sequence ID" value="KAG2541923.1"/>
    <property type="molecule type" value="Genomic_DNA"/>
</dbReference>
<accession>A0A8T0MZC4</accession>
<dbReference type="AlphaFoldDB" id="A0A8T0MZC4"/>
<evidence type="ECO:0000313" key="1">
    <source>
        <dbReference type="EMBL" id="KAG2541923.1"/>
    </source>
</evidence>
<protein>
    <submittedName>
        <fullName evidence="1">Uncharacterized protein</fullName>
    </submittedName>
</protein>
<gene>
    <name evidence="1" type="ORF">PVAP13_9NG664100</name>
</gene>
<proteinExistence type="predicted"/>
<keyword evidence="2" id="KW-1185">Reference proteome</keyword>
<comment type="caution">
    <text evidence="1">The sequence shown here is derived from an EMBL/GenBank/DDBJ whole genome shotgun (WGS) entry which is preliminary data.</text>
</comment>
<name>A0A8T0MZC4_PANVG</name>
<dbReference type="EMBL" id="CM029054">
    <property type="protein sequence ID" value="KAG2541924.1"/>
    <property type="molecule type" value="Genomic_DNA"/>
</dbReference>
<reference evidence="1 2" key="1">
    <citation type="submission" date="2020-05" db="EMBL/GenBank/DDBJ databases">
        <title>WGS assembly of Panicum virgatum.</title>
        <authorList>
            <person name="Lovell J.T."/>
            <person name="Jenkins J."/>
            <person name="Shu S."/>
            <person name="Juenger T.E."/>
            <person name="Schmutz J."/>
        </authorList>
    </citation>
    <scope>NUCLEOTIDE SEQUENCE [LARGE SCALE GENOMIC DNA]</scope>
    <source>
        <strain evidence="1">AP13</strain>
        <strain evidence="2">cv. AP13</strain>
    </source>
</reference>
<dbReference type="Proteomes" id="UP000823388">
    <property type="component" value="Chromosome 9N"/>
</dbReference>